<gene>
    <name evidence="1" type="ORF">RG963_05125</name>
</gene>
<dbReference type="EMBL" id="JAVKPK010000015">
    <property type="protein sequence ID" value="MDR7665175.1"/>
    <property type="molecule type" value="Genomic_DNA"/>
</dbReference>
<name>A0ABU2CZL0_9EURY</name>
<accession>A0ABU2CZL0</accession>
<proteinExistence type="predicted"/>
<evidence type="ECO:0000313" key="1">
    <source>
        <dbReference type="EMBL" id="MDR7665175.1"/>
    </source>
</evidence>
<dbReference type="Proteomes" id="UP001246244">
    <property type="component" value="Unassembled WGS sequence"/>
</dbReference>
<reference evidence="2" key="1">
    <citation type="submission" date="2023-07" db="EMBL/GenBank/DDBJ databases">
        <title>Whole-genome sequencing of a new Methanosarcina sp. Z-7115.</title>
        <authorList>
            <person name="Zhilina T.N."/>
            <person name="Merkel A.Y."/>
        </authorList>
    </citation>
    <scope>NUCLEOTIDE SEQUENCE [LARGE SCALE GENOMIC DNA]</scope>
    <source>
        <strain evidence="2">Z-7115</strain>
    </source>
</reference>
<sequence>MKIKLCAFRVSGSGEFKRFAENLNEKSMRKRSKYIVKIYKKRFEKYSSGRGCE</sequence>
<comment type="caution">
    <text evidence="1">The sequence shown here is derived from an EMBL/GenBank/DDBJ whole genome shotgun (WGS) entry which is preliminary data.</text>
</comment>
<organism evidence="1 2">
    <name type="scientific">Methanosarcina baikalica</name>
    <dbReference type="NCBI Taxonomy" id="3073890"/>
    <lineage>
        <taxon>Archaea</taxon>
        <taxon>Methanobacteriati</taxon>
        <taxon>Methanobacteriota</taxon>
        <taxon>Stenosarchaea group</taxon>
        <taxon>Methanomicrobia</taxon>
        <taxon>Methanosarcinales</taxon>
        <taxon>Methanosarcinaceae</taxon>
        <taxon>Methanosarcina</taxon>
    </lineage>
</organism>
<evidence type="ECO:0000313" key="2">
    <source>
        <dbReference type="Proteomes" id="UP001246244"/>
    </source>
</evidence>
<dbReference type="RefSeq" id="WP_310575203.1">
    <property type="nucleotide sequence ID" value="NZ_JAVKPK010000015.1"/>
</dbReference>
<keyword evidence="2" id="KW-1185">Reference proteome</keyword>
<protein>
    <submittedName>
        <fullName evidence="1">Uncharacterized protein</fullName>
    </submittedName>
</protein>